<sequence>MLKKLYNAIYAFLNELAYIKYIRFYVFFKCVHKHHLSEILLLSNLAGTTIGAYRFERLLSMDYCTISIDMPLDEDYFIACNTKGIISVAKCNLISMNFYDFGTQLSNYYFFKYDNTLNGSFFVYPSKNYLVHPEVISYIKKYNNESLYKRTTYLPG</sequence>
<accession>A0A4Y5JU83</accession>
<evidence type="ECO:0000313" key="1">
    <source>
        <dbReference type="EMBL" id="QCG76246.1"/>
    </source>
</evidence>
<evidence type="ECO:0000313" key="2">
    <source>
        <dbReference type="Proteomes" id="UP000316733"/>
    </source>
</evidence>
<reference evidence="2" key="1">
    <citation type="journal article" date="2020" name="bioRxiv">
        <title>Integrative omics analysis of Pseudomonas aeruginosa virus PA5oct highlights the molecular complexity of jumbo phages.</title>
        <authorList>
            <person name="Lood C."/>
            <person name="Danis-Wlodarczyk K."/>
            <person name="Blasdel B.G."/>
            <person name="Jang H.B."/>
            <person name="Vandenheuvel D."/>
            <person name="Briers Y."/>
            <person name="Noben J.-P."/>
            <person name="van Noort V."/>
            <person name="Drulis-Kawa Z."/>
            <person name="Lavigne R."/>
        </authorList>
    </citation>
    <scope>NUCLEOTIDE SEQUENCE [LARGE SCALE GENOMIC DNA]</scope>
</reference>
<name>A0A4Y5JU83_9CAUD</name>
<protein>
    <submittedName>
        <fullName evidence="1">Uncharacterized protein</fullName>
    </submittedName>
</protein>
<gene>
    <name evidence="1" type="ORF">EST35_0366</name>
</gene>
<proteinExistence type="predicted"/>
<dbReference type="Proteomes" id="UP000316733">
    <property type="component" value="Segment"/>
</dbReference>
<keyword evidence="2" id="KW-1185">Reference proteome</keyword>
<dbReference type="EMBL" id="MK797984">
    <property type="protein sequence ID" value="QCG76246.1"/>
    <property type="molecule type" value="Genomic_DNA"/>
</dbReference>
<organism evidence="1 2">
    <name type="scientific">Pseudomonas phage vB_PaeM_PA5oct</name>
    <dbReference type="NCBI Taxonomy" id="2163605"/>
    <lineage>
        <taxon>Viruses</taxon>
        <taxon>Duplodnaviria</taxon>
        <taxon>Heunggongvirae</taxon>
        <taxon>Uroviricota</taxon>
        <taxon>Caudoviricetes</taxon>
        <taxon>Arenbergviridae</taxon>
        <taxon>Wroclawvirus</taxon>
        <taxon>Wroclawvirus PA5oct</taxon>
    </lineage>
</organism>